<dbReference type="PANTHER" id="PTHR22760">
    <property type="entry name" value="GLYCOSYLTRANSFERASE"/>
    <property type="match status" value="1"/>
</dbReference>
<dbReference type="GO" id="GO:0005789">
    <property type="term" value="C:endoplasmic reticulum membrane"/>
    <property type="evidence" value="ECO:0007669"/>
    <property type="project" value="UniProtKB-SubCell"/>
</dbReference>
<protein>
    <recommendedName>
        <fullName evidence="9">Mannosyltransferase</fullName>
        <ecNumber evidence="9">2.4.1.-</ecNumber>
    </recommendedName>
</protein>
<dbReference type="RefSeq" id="XP_032831618.1">
    <property type="nucleotide sequence ID" value="XM_032975727.1"/>
</dbReference>
<organism evidence="11 12">
    <name type="scientific">Petromyzon marinus</name>
    <name type="common">Sea lamprey</name>
    <dbReference type="NCBI Taxonomy" id="7757"/>
    <lineage>
        <taxon>Eukaryota</taxon>
        <taxon>Metazoa</taxon>
        <taxon>Chordata</taxon>
        <taxon>Craniata</taxon>
        <taxon>Vertebrata</taxon>
        <taxon>Cyclostomata</taxon>
        <taxon>Hyperoartia</taxon>
        <taxon>Petromyzontiformes</taxon>
        <taxon>Petromyzontidae</taxon>
        <taxon>Petromyzon</taxon>
    </lineage>
</organism>
<evidence type="ECO:0000256" key="4">
    <source>
        <dbReference type="ARBA" id="ARBA00022692"/>
    </source>
</evidence>
<keyword evidence="2 9" id="KW-0328">Glycosyltransferase</keyword>
<proteinExistence type="inferred from homology"/>
<feature type="region of interest" description="Disordered" evidence="10">
    <location>
        <begin position="1"/>
        <end position="40"/>
    </location>
</feature>
<keyword evidence="5 9" id="KW-0256">Endoplasmic reticulum</keyword>
<dbReference type="Proteomes" id="UP001318040">
    <property type="component" value="Chromosome 3"/>
</dbReference>
<evidence type="ECO:0000256" key="5">
    <source>
        <dbReference type="ARBA" id="ARBA00022824"/>
    </source>
</evidence>
<keyword evidence="11" id="KW-1185">Reference proteome</keyword>
<evidence type="ECO:0000256" key="6">
    <source>
        <dbReference type="ARBA" id="ARBA00022989"/>
    </source>
</evidence>
<dbReference type="GO" id="GO:0000026">
    <property type="term" value="F:alpha-1,2-mannosyltransferase activity"/>
    <property type="evidence" value="ECO:0007669"/>
    <property type="project" value="TreeGrafter"/>
</dbReference>
<evidence type="ECO:0000256" key="9">
    <source>
        <dbReference type="RuleBase" id="RU363075"/>
    </source>
</evidence>
<feature type="compositionally biased region" description="Basic and acidic residues" evidence="10">
    <location>
        <begin position="27"/>
        <end position="39"/>
    </location>
</feature>
<evidence type="ECO:0000313" key="12">
    <source>
        <dbReference type="RefSeq" id="XP_032831618.1"/>
    </source>
</evidence>
<dbReference type="CTD" id="9488"/>
<evidence type="ECO:0000256" key="1">
    <source>
        <dbReference type="ARBA" id="ARBA00004477"/>
    </source>
</evidence>
<accession>A0AAJ7UB80</accession>
<keyword evidence="4 9" id="KW-0812">Transmembrane</keyword>
<dbReference type="PANTHER" id="PTHR22760:SF4">
    <property type="entry name" value="GPI MANNOSYLTRANSFERASE 3"/>
    <property type="match status" value="1"/>
</dbReference>
<comment type="caution">
    <text evidence="9">Lacks conserved residue(s) required for the propagation of feature annotation.</text>
</comment>
<evidence type="ECO:0000256" key="8">
    <source>
        <dbReference type="ARBA" id="ARBA00093333"/>
    </source>
</evidence>
<feature type="transmembrane region" description="Helical" evidence="9">
    <location>
        <begin position="385"/>
        <end position="403"/>
    </location>
</feature>
<evidence type="ECO:0000256" key="10">
    <source>
        <dbReference type="SAM" id="MobiDB-lite"/>
    </source>
</evidence>
<dbReference type="KEGG" id="pmrn:116954912"/>
<evidence type="ECO:0000256" key="2">
    <source>
        <dbReference type="ARBA" id="ARBA00022676"/>
    </source>
</evidence>
<gene>
    <name evidence="12" type="primary">PIGB</name>
</gene>
<dbReference type="EC" id="2.4.1.-" evidence="9"/>
<dbReference type="GO" id="GO:0006506">
    <property type="term" value="P:GPI anchor biosynthetic process"/>
    <property type="evidence" value="ECO:0007669"/>
    <property type="project" value="TreeGrafter"/>
</dbReference>
<keyword evidence="7 9" id="KW-0472">Membrane</keyword>
<keyword evidence="3" id="KW-0808">Transferase</keyword>
<evidence type="ECO:0000256" key="7">
    <source>
        <dbReference type="ARBA" id="ARBA00023136"/>
    </source>
</evidence>
<reference evidence="12" key="1">
    <citation type="submission" date="2025-08" db="UniProtKB">
        <authorList>
            <consortium name="RefSeq"/>
        </authorList>
    </citation>
    <scope>IDENTIFICATION</scope>
    <source>
        <tissue evidence="12">Sperm</tissue>
    </source>
</reference>
<dbReference type="AlphaFoldDB" id="A0AAJ7UB80"/>
<evidence type="ECO:0000256" key="3">
    <source>
        <dbReference type="ARBA" id="ARBA00022679"/>
    </source>
</evidence>
<evidence type="ECO:0000313" key="11">
    <source>
        <dbReference type="Proteomes" id="UP001318040"/>
    </source>
</evidence>
<comment type="similarity">
    <text evidence="9">Belongs to the glycosyltransferase 22 family.</text>
</comment>
<dbReference type="InterPro" id="IPR005599">
    <property type="entry name" value="GPI_mannosylTrfase"/>
</dbReference>
<comment type="subcellular location">
    <subcellularLocation>
        <location evidence="1 9">Endoplasmic reticulum membrane</location>
        <topology evidence="1 9">Multi-pass membrane protein</topology>
    </subcellularLocation>
</comment>
<dbReference type="Pfam" id="PF03901">
    <property type="entry name" value="Glyco_transf_22"/>
    <property type="match status" value="1"/>
</dbReference>
<name>A0AAJ7UB80_PETMA</name>
<keyword evidence="6 9" id="KW-1133">Transmembrane helix</keyword>
<comment type="function">
    <text evidence="8">Alpha-1,2-mannosyltransferase that catalyzes the transfer of the third mannose, via an alpha-1,2 bond, from a dolichol-phosphate-mannose (Dol-P-Man) to an alpha-D-Man-(1-&gt;6)-2-PEtn-alpha-D-Man-(1-&gt;4)-alpha-D-GlcN-(1-&gt;6)-(1-radyl,2-acyl-sn-glycero-3-phospho)-2-acyl-inositol intermediate to generate an alpha-D-Man-(1-&gt;2)-alpha-D-Man-(1-&gt;6)-2-PEtn-alpha-D-Man-(1-&gt;4)-alpha-D-GlcN-(1-&gt;6)-(1-radyl,2-acyl-sn-glycero-3-phospho)-2-acyl-inositol (also termed H6) and participates in the nineth step of the glycosylphosphatidylinositol-anchor biosynthesis. May also add the third mannose to an alpha-D-Man-(1-&gt;6)-alpha-D-Man-(1-&gt;4)-alpha-D-GlcN-(1-&gt;6)-(1-radyl,2-acyl-sn-glycero-3-phospho)-2-acyl-inositol (also termed H3) intermediate generating an alpha-D-Man-(1-&gt;2)-alpha-D-Man-(1-&gt;6)-alpha-D-Man-(1-&gt;4)-alpha-D-GlcN-(1-&gt;6)-(1-radyl,2-acyl-sn-glycero-3-phospho)-2-acyl-inositol (also termed H4).</text>
</comment>
<sequence>MEPGNGEESFPSGLRARVSIHRPAARTSRDKEHDEKDDQLSPTGIWGSCWRLYAALSTFRVLNCLLVQSSFVPDEYWQSLEVAHALTFGYGHLTWEWREGIRGYAYPFAIALQYKLLKALGLDSTTLLIWLPRLSHALLAAFADLKLYHAATDLSGARVARWVLLCQLCSWFTWYSCTRTLTNSVEASLTCIAMAHLPWASRSPRSSMARSVCVLVLAVLVRSTAAVPWSLPMAVALWRQRPPPWAPLGHSLAIGLAGLTASLLIDRMCYGEWVCVQLRFFLVNAARDIGSFYGSHPWHWYLSQGLPAVLGPLLPLALAGWRHAPLTMRGAVLVTLLTYSLLSHKEFRFIYPVLPFCLIMCGHSLRRLWSPGATRGLLLAARRGLALVLLLSSLMGGLYLGLVHQRGTLDVMGDVRALCGPSEAQRSVWFLTPCHSTPLYSHVHCRLDLRILECPPDLDGNPDYREEAEEFYREPVQWLRAEFSVRREPSHVVLFNTLEPVVEKFLAERGFVRTASHFHTHFPEGRLGSHIGLFERQNVSQIGS</sequence>